<dbReference type="EMBL" id="QVRA01000023">
    <property type="protein sequence ID" value="RJG52691.1"/>
    <property type="molecule type" value="Genomic_DNA"/>
</dbReference>
<evidence type="ECO:0000313" key="3">
    <source>
        <dbReference type="Proteomes" id="UP000283469"/>
    </source>
</evidence>
<accession>A0A418YNC1</accession>
<keyword evidence="3" id="KW-1185">Reference proteome</keyword>
<dbReference type="OrthoDB" id="7478282at2"/>
<gene>
    <name evidence="2" type="ORF">D0Z70_19165</name>
</gene>
<proteinExistence type="predicted"/>
<dbReference type="AlphaFoldDB" id="A0A418YNC1"/>
<sequence length="71" mass="7854">MVEEKRKGQEPEADQWPAATGGVYEQAAPASNAPPSEKERTMIATARVRADRDRAELRATGHGYHQGEEDF</sequence>
<feature type="region of interest" description="Disordered" evidence="1">
    <location>
        <begin position="1"/>
        <end position="40"/>
    </location>
</feature>
<dbReference type="RefSeq" id="WP_119749234.1">
    <property type="nucleotide sequence ID" value="NZ_QVRA01000023.1"/>
</dbReference>
<evidence type="ECO:0000256" key="1">
    <source>
        <dbReference type="SAM" id="MobiDB-lite"/>
    </source>
</evidence>
<name>A0A418YNC1_9SPHN</name>
<evidence type="ECO:0000313" key="2">
    <source>
        <dbReference type="EMBL" id="RJG52691.1"/>
    </source>
</evidence>
<protein>
    <submittedName>
        <fullName evidence="2">Uncharacterized protein</fullName>
    </submittedName>
</protein>
<organism evidence="2 3">
    <name type="scientific">Sphingobium terrigena</name>
    <dbReference type="NCBI Taxonomy" id="2304063"/>
    <lineage>
        <taxon>Bacteria</taxon>
        <taxon>Pseudomonadati</taxon>
        <taxon>Pseudomonadota</taxon>
        <taxon>Alphaproteobacteria</taxon>
        <taxon>Sphingomonadales</taxon>
        <taxon>Sphingomonadaceae</taxon>
        <taxon>Sphingobium</taxon>
    </lineage>
</organism>
<feature type="compositionally biased region" description="Basic and acidic residues" evidence="1">
    <location>
        <begin position="1"/>
        <end position="10"/>
    </location>
</feature>
<comment type="caution">
    <text evidence="2">The sequence shown here is derived from an EMBL/GenBank/DDBJ whole genome shotgun (WGS) entry which is preliminary data.</text>
</comment>
<dbReference type="Proteomes" id="UP000283469">
    <property type="component" value="Unassembled WGS sequence"/>
</dbReference>
<reference evidence="2 3" key="1">
    <citation type="submission" date="2018-08" db="EMBL/GenBank/DDBJ databases">
        <title>Sphingobium sp. EO9.</title>
        <authorList>
            <person name="Park Y."/>
            <person name="Kim K.H."/>
            <person name="Jeon C.O."/>
        </authorList>
    </citation>
    <scope>NUCLEOTIDE SEQUENCE [LARGE SCALE GENOMIC DNA]</scope>
    <source>
        <strain evidence="2 3">EO9</strain>
    </source>
</reference>